<sequence>MESIVEPMSRTVFLSVKVCFSFFFIDQFMQSLNETMELFCISC</sequence>
<dbReference type="EMBL" id="GU474883">
    <property type="protein sequence ID" value="ADI18168.1"/>
    <property type="molecule type" value="Genomic_DNA"/>
</dbReference>
<protein>
    <submittedName>
        <fullName evidence="1">Uncharacterized protein</fullName>
    </submittedName>
</protein>
<name>E0XUS7_9DELT</name>
<evidence type="ECO:0000313" key="1">
    <source>
        <dbReference type="EMBL" id="ADI18168.1"/>
    </source>
</evidence>
<dbReference type="AlphaFoldDB" id="E0XUS7"/>
<accession>E0XUS7</accession>
<reference evidence="1" key="1">
    <citation type="journal article" date="2011" name="Environ. Microbiol.">
        <title>Time-series analyses of Monterey Bay coastal microbial picoplankton using a 'genome proxy' microarray.</title>
        <authorList>
            <person name="Rich V.I."/>
            <person name="Pham V.D."/>
            <person name="Eppley J."/>
            <person name="Shi Y."/>
            <person name="DeLong E.F."/>
        </authorList>
    </citation>
    <scope>NUCLEOTIDE SEQUENCE</scope>
</reference>
<organism evidence="1">
    <name type="scientific">uncultured delta proteobacterium HF0200_39N20</name>
    <dbReference type="NCBI Taxonomy" id="710833"/>
    <lineage>
        <taxon>Bacteria</taxon>
        <taxon>Deltaproteobacteria</taxon>
        <taxon>environmental samples</taxon>
    </lineage>
</organism>
<proteinExistence type="predicted"/>